<sequence length="176" mass="19418">LNAYRDRANAAIDHVYDWVNGTAEGDYVSAGVVSDGSYGVPEGLISSFPVTSTGGDYQWRREGEPHLFNPHTVFKLQHSTRSGRYEIFKEYTRAVDDQSARLMTLRGLFAFKSDRQPVPIEEVEPVSDIVRRFATGAISYGSISKEMHEVLAIAMNRIGGKSNTGEGGEDAERLTA</sequence>
<evidence type="ECO:0000256" key="1">
    <source>
        <dbReference type="ARBA" id="ARBA00009716"/>
    </source>
</evidence>
<protein>
    <submittedName>
        <fullName evidence="4">Glutamate synthase-related protein</fullName>
    </submittedName>
</protein>
<name>A0ABW3MRY5_9PSEU</name>
<dbReference type="Pfam" id="PF01645">
    <property type="entry name" value="Glu_synthase"/>
    <property type="match status" value="1"/>
</dbReference>
<dbReference type="PANTHER" id="PTHR43100:SF1">
    <property type="entry name" value="GLUTAMATE SYNTHASE [NADPH] SMALL CHAIN"/>
    <property type="match status" value="1"/>
</dbReference>
<organism evidence="4 5">
    <name type="scientific">Kibdelosporangium lantanae</name>
    <dbReference type="NCBI Taxonomy" id="1497396"/>
    <lineage>
        <taxon>Bacteria</taxon>
        <taxon>Bacillati</taxon>
        <taxon>Actinomycetota</taxon>
        <taxon>Actinomycetes</taxon>
        <taxon>Pseudonocardiales</taxon>
        <taxon>Pseudonocardiaceae</taxon>
        <taxon>Kibdelosporangium</taxon>
    </lineage>
</organism>
<reference evidence="5" key="1">
    <citation type="journal article" date="2019" name="Int. J. Syst. Evol. Microbiol.">
        <title>The Global Catalogue of Microorganisms (GCM) 10K type strain sequencing project: providing services to taxonomists for standard genome sequencing and annotation.</title>
        <authorList>
            <consortium name="The Broad Institute Genomics Platform"/>
            <consortium name="The Broad Institute Genome Sequencing Center for Infectious Disease"/>
            <person name="Wu L."/>
            <person name="Ma J."/>
        </authorList>
    </citation>
    <scope>NUCLEOTIDE SEQUENCE [LARGE SCALE GENOMIC DNA]</scope>
    <source>
        <strain evidence="5">JCM 31486</strain>
    </source>
</reference>
<dbReference type="InterPro" id="IPR022383">
    <property type="entry name" value="Lactate/malate_DH_C"/>
</dbReference>
<dbReference type="SUPFAM" id="SSF56327">
    <property type="entry name" value="LDH C-terminal domain-like"/>
    <property type="match status" value="1"/>
</dbReference>
<dbReference type="EMBL" id="JBHTIS010004383">
    <property type="protein sequence ID" value="MFD1052394.1"/>
    <property type="molecule type" value="Genomic_DNA"/>
</dbReference>
<gene>
    <name evidence="4" type="ORF">ACFQ1S_45835</name>
</gene>
<dbReference type="InterPro" id="IPR015955">
    <property type="entry name" value="Lactate_DH/Glyco_Ohase_4_C"/>
</dbReference>
<dbReference type="InterPro" id="IPR002932">
    <property type="entry name" value="Glu_synthdom"/>
</dbReference>
<evidence type="ECO:0000259" key="3">
    <source>
        <dbReference type="Pfam" id="PF02866"/>
    </source>
</evidence>
<dbReference type="InterPro" id="IPR051394">
    <property type="entry name" value="Glutamate_Synthase"/>
</dbReference>
<comment type="caution">
    <text evidence="4">The sequence shown here is derived from an EMBL/GenBank/DDBJ whole genome shotgun (WGS) entry which is preliminary data.</text>
</comment>
<proteinExistence type="inferred from homology"/>
<accession>A0ABW3MRY5</accession>
<feature type="domain" description="Lactate/malate dehydrogenase C-terminal" evidence="3">
    <location>
        <begin position="8"/>
        <end position="59"/>
    </location>
</feature>
<feature type="non-terminal residue" evidence="4">
    <location>
        <position position="176"/>
    </location>
</feature>
<evidence type="ECO:0000259" key="2">
    <source>
        <dbReference type="Pfam" id="PF01645"/>
    </source>
</evidence>
<evidence type="ECO:0000313" key="4">
    <source>
        <dbReference type="EMBL" id="MFD1052394.1"/>
    </source>
</evidence>
<dbReference type="SUPFAM" id="SSF51395">
    <property type="entry name" value="FMN-linked oxidoreductases"/>
    <property type="match status" value="1"/>
</dbReference>
<keyword evidence="5" id="KW-1185">Reference proteome</keyword>
<dbReference type="Gene3D" id="3.20.20.70">
    <property type="entry name" value="Aldolase class I"/>
    <property type="match status" value="1"/>
</dbReference>
<feature type="non-terminal residue" evidence="4">
    <location>
        <position position="1"/>
    </location>
</feature>
<comment type="similarity">
    <text evidence="1">Belongs to the glutamate synthase family.</text>
</comment>
<evidence type="ECO:0000313" key="5">
    <source>
        <dbReference type="Proteomes" id="UP001597045"/>
    </source>
</evidence>
<dbReference type="PANTHER" id="PTHR43100">
    <property type="entry name" value="GLUTAMATE SYNTHASE [NADPH] SMALL CHAIN"/>
    <property type="match status" value="1"/>
</dbReference>
<dbReference type="InterPro" id="IPR013785">
    <property type="entry name" value="Aldolase_TIM"/>
</dbReference>
<dbReference type="Proteomes" id="UP001597045">
    <property type="component" value="Unassembled WGS sequence"/>
</dbReference>
<dbReference type="Pfam" id="PF02866">
    <property type="entry name" value="Ldh_1_C"/>
    <property type="match status" value="1"/>
</dbReference>
<dbReference type="Gene3D" id="3.90.110.10">
    <property type="entry name" value="Lactate dehydrogenase/glycoside hydrolase, family 4, C-terminal"/>
    <property type="match status" value="1"/>
</dbReference>
<feature type="domain" description="Glutamate synthase" evidence="2">
    <location>
        <begin position="68"/>
        <end position="174"/>
    </location>
</feature>